<reference evidence="1" key="1">
    <citation type="journal article" date="2020" name="Stud. Mycol.">
        <title>101 Dothideomycetes genomes: a test case for predicting lifestyles and emergence of pathogens.</title>
        <authorList>
            <person name="Haridas S."/>
            <person name="Albert R."/>
            <person name="Binder M."/>
            <person name="Bloem J."/>
            <person name="Labutti K."/>
            <person name="Salamov A."/>
            <person name="Andreopoulos B."/>
            <person name="Baker S."/>
            <person name="Barry K."/>
            <person name="Bills G."/>
            <person name="Bluhm B."/>
            <person name="Cannon C."/>
            <person name="Castanera R."/>
            <person name="Culley D."/>
            <person name="Daum C."/>
            <person name="Ezra D."/>
            <person name="Gonzalez J."/>
            <person name="Henrissat B."/>
            <person name="Kuo A."/>
            <person name="Liang C."/>
            <person name="Lipzen A."/>
            <person name="Lutzoni F."/>
            <person name="Magnuson J."/>
            <person name="Mondo S."/>
            <person name="Nolan M."/>
            <person name="Ohm R."/>
            <person name="Pangilinan J."/>
            <person name="Park H.-J."/>
            <person name="Ramirez L."/>
            <person name="Alfaro M."/>
            <person name="Sun H."/>
            <person name="Tritt A."/>
            <person name="Yoshinaga Y."/>
            <person name="Zwiers L.-H."/>
            <person name="Turgeon B."/>
            <person name="Goodwin S."/>
            <person name="Spatafora J."/>
            <person name="Crous P."/>
            <person name="Grigoriev I."/>
        </authorList>
    </citation>
    <scope>NUCLEOTIDE SEQUENCE</scope>
    <source>
        <strain evidence="1">CBS 473.64</strain>
    </source>
</reference>
<dbReference type="Proteomes" id="UP000799753">
    <property type="component" value="Unassembled WGS sequence"/>
</dbReference>
<dbReference type="AlphaFoldDB" id="A0A6A6RLD7"/>
<organism evidence="1 2">
    <name type="scientific">Massarina eburnea CBS 473.64</name>
    <dbReference type="NCBI Taxonomy" id="1395130"/>
    <lineage>
        <taxon>Eukaryota</taxon>
        <taxon>Fungi</taxon>
        <taxon>Dikarya</taxon>
        <taxon>Ascomycota</taxon>
        <taxon>Pezizomycotina</taxon>
        <taxon>Dothideomycetes</taxon>
        <taxon>Pleosporomycetidae</taxon>
        <taxon>Pleosporales</taxon>
        <taxon>Massarineae</taxon>
        <taxon>Massarinaceae</taxon>
        <taxon>Massarina</taxon>
    </lineage>
</organism>
<name>A0A6A6RLD7_9PLEO</name>
<dbReference type="EMBL" id="MU006801">
    <property type="protein sequence ID" value="KAF2635955.1"/>
    <property type="molecule type" value="Genomic_DNA"/>
</dbReference>
<gene>
    <name evidence="1" type="ORF">P280DRAFT_162173</name>
</gene>
<proteinExistence type="predicted"/>
<accession>A0A6A6RLD7</accession>
<protein>
    <submittedName>
        <fullName evidence="1">Uncharacterized protein</fullName>
    </submittedName>
</protein>
<evidence type="ECO:0000313" key="2">
    <source>
        <dbReference type="Proteomes" id="UP000799753"/>
    </source>
</evidence>
<sequence length="119" mass="13119">MPSLEVSHHLHWLPFPVQRHSSRTAGAMQHWEGGVTGPQLTSHISHIVATPPLVLLLLILQTLGVDCTLADGQTLLDRPRSRTYGAKVCQKSRRTFETSAFRGKGTHFRTDGTELVAKA</sequence>
<keyword evidence="2" id="KW-1185">Reference proteome</keyword>
<evidence type="ECO:0000313" key="1">
    <source>
        <dbReference type="EMBL" id="KAF2635955.1"/>
    </source>
</evidence>